<keyword evidence="3" id="KW-1133">Transmembrane helix</keyword>
<feature type="transmembrane region" description="Helical" evidence="3">
    <location>
        <begin position="6"/>
        <end position="22"/>
    </location>
</feature>
<keyword evidence="5" id="KW-1185">Reference proteome</keyword>
<evidence type="ECO:0000256" key="2">
    <source>
        <dbReference type="ARBA" id="ARBA00023239"/>
    </source>
</evidence>
<dbReference type="EMBL" id="JAMKFB020000020">
    <property type="protein sequence ID" value="KAL0164174.1"/>
    <property type="molecule type" value="Genomic_DNA"/>
</dbReference>
<dbReference type="AlphaFoldDB" id="A0ABD0NQG8"/>
<evidence type="ECO:0000256" key="3">
    <source>
        <dbReference type="SAM" id="Phobius"/>
    </source>
</evidence>
<feature type="non-terminal residue" evidence="4">
    <location>
        <position position="50"/>
    </location>
</feature>
<dbReference type="GO" id="GO:0016829">
    <property type="term" value="F:lyase activity"/>
    <property type="evidence" value="ECO:0007669"/>
    <property type="project" value="UniProtKB-KW"/>
</dbReference>
<sequence length="50" mass="5698">MVANAVLLVGVNLSGVFVRVLTERAQRKAFLQARNCIQQRLQLEDENEKQ</sequence>
<evidence type="ECO:0000256" key="1">
    <source>
        <dbReference type="ARBA" id="ARBA00022741"/>
    </source>
</evidence>
<keyword evidence="2" id="KW-0456">Lyase</keyword>
<reference evidence="4 5" key="1">
    <citation type="submission" date="2024-05" db="EMBL/GenBank/DDBJ databases">
        <title>Genome sequencing and assembly of Indian major carp, Cirrhinus mrigala (Hamilton, 1822).</title>
        <authorList>
            <person name="Mohindra V."/>
            <person name="Chowdhury L.M."/>
            <person name="Lal K."/>
            <person name="Jena J.K."/>
        </authorList>
    </citation>
    <scope>NUCLEOTIDE SEQUENCE [LARGE SCALE GENOMIC DNA]</scope>
    <source>
        <strain evidence="4">CM1030</strain>
        <tissue evidence="4">Blood</tissue>
    </source>
</reference>
<evidence type="ECO:0000313" key="5">
    <source>
        <dbReference type="Proteomes" id="UP001529510"/>
    </source>
</evidence>
<organism evidence="4 5">
    <name type="scientific">Cirrhinus mrigala</name>
    <name type="common">Mrigala</name>
    <dbReference type="NCBI Taxonomy" id="683832"/>
    <lineage>
        <taxon>Eukaryota</taxon>
        <taxon>Metazoa</taxon>
        <taxon>Chordata</taxon>
        <taxon>Craniata</taxon>
        <taxon>Vertebrata</taxon>
        <taxon>Euteleostomi</taxon>
        <taxon>Actinopterygii</taxon>
        <taxon>Neopterygii</taxon>
        <taxon>Teleostei</taxon>
        <taxon>Ostariophysi</taxon>
        <taxon>Cypriniformes</taxon>
        <taxon>Cyprinidae</taxon>
        <taxon>Labeoninae</taxon>
        <taxon>Labeonini</taxon>
        <taxon>Cirrhinus</taxon>
    </lineage>
</organism>
<protein>
    <submittedName>
        <fullName evidence="4">Uncharacterized protein</fullName>
    </submittedName>
</protein>
<name>A0ABD0NQG8_CIRMR</name>
<keyword evidence="3" id="KW-0812">Transmembrane</keyword>
<keyword evidence="3" id="KW-0472">Membrane</keyword>
<dbReference type="GO" id="GO:0000166">
    <property type="term" value="F:nucleotide binding"/>
    <property type="evidence" value="ECO:0007669"/>
    <property type="project" value="UniProtKB-KW"/>
</dbReference>
<dbReference type="Proteomes" id="UP001529510">
    <property type="component" value="Unassembled WGS sequence"/>
</dbReference>
<dbReference type="PANTHER" id="PTHR45627:SF22">
    <property type="entry name" value="ADENYLATE CYCLASE"/>
    <property type="match status" value="1"/>
</dbReference>
<comment type="caution">
    <text evidence="4">The sequence shown here is derived from an EMBL/GenBank/DDBJ whole genome shotgun (WGS) entry which is preliminary data.</text>
</comment>
<gene>
    <name evidence="4" type="ORF">M9458_039927</name>
</gene>
<proteinExistence type="predicted"/>
<dbReference type="PANTHER" id="PTHR45627">
    <property type="entry name" value="ADENYLATE CYCLASE TYPE 1"/>
    <property type="match status" value="1"/>
</dbReference>
<accession>A0ABD0NQG8</accession>
<keyword evidence="1" id="KW-0547">Nucleotide-binding</keyword>
<evidence type="ECO:0000313" key="4">
    <source>
        <dbReference type="EMBL" id="KAL0164174.1"/>
    </source>
</evidence>